<dbReference type="GO" id="GO:0016491">
    <property type="term" value="F:oxidoreductase activity"/>
    <property type="evidence" value="ECO:0007669"/>
    <property type="project" value="InterPro"/>
</dbReference>
<evidence type="ECO:0000256" key="2">
    <source>
        <dbReference type="ARBA" id="ARBA00022475"/>
    </source>
</evidence>
<dbReference type="InterPro" id="IPR016161">
    <property type="entry name" value="Ald_DH/histidinol_DH"/>
</dbReference>
<dbReference type="InterPro" id="IPR032675">
    <property type="entry name" value="LRR_dom_sf"/>
</dbReference>
<dbReference type="InterPro" id="IPR015590">
    <property type="entry name" value="Aldehyde_DH_dom"/>
</dbReference>
<keyword evidence="4 7" id="KW-0732">Signal</keyword>
<comment type="caution">
    <text evidence="10">The sequence shown here is derived from an EMBL/GenBank/DDBJ whole genome shotgun (WGS) entry which is preliminary data.</text>
</comment>
<feature type="domain" description="Leucine-rich repeat-containing N-terminal plant-type" evidence="9">
    <location>
        <begin position="32"/>
        <end position="66"/>
    </location>
</feature>
<proteinExistence type="predicted"/>
<feature type="chain" id="PRO_5038658678" evidence="7">
    <location>
        <begin position="25"/>
        <end position="304"/>
    </location>
</feature>
<dbReference type="AlphaFoldDB" id="A0A9D4WH75"/>
<dbReference type="InterPro" id="IPR016162">
    <property type="entry name" value="Ald_DH_N"/>
</dbReference>
<organism evidence="10 11">
    <name type="scientific">Pisum sativum</name>
    <name type="common">Garden pea</name>
    <name type="synonym">Lathyrus oleraceus</name>
    <dbReference type="NCBI Taxonomy" id="3888"/>
    <lineage>
        <taxon>Eukaryota</taxon>
        <taxon>Viridiplantae</taxon>
        <taxon>Streptophyta</taxon>
        <taxon>Embryophyta</taxon>
        <taxon>Tracheophyta</taxon>
        <taxon>Spermatophyta</taxon>
        <taxon>Magnoliopsida</taxon>
        <taxon>eudicotyledons</taxon>
        <taxon>Gunneridae</taxon>
        <taxon>Pentapetalae</taxon>
        <taxon>rosids</taxon>
        <taxon>fabids</taxon>
        <taxon>Fabales</taxon>
        <taxon>Fabaceae</taxon>
        <taxon>Papilionoideae</taxon>
        <taxon>50 kb inversion clade</taxon>
        <taxon>NPAAA clade</taxon>
        <taxon>Hologalegina</taxon>
        <taxon>IRL clade</taxon>
        <taxon>Fabeae</taxon>
        <taxon>Lathyrus</taxon>
    </lineage>
</organism>
<accession>A0A9D4WH75</accession>
<evidence type="ECO:0000313" key="11">
    <source>
        <dbReference type="Proteomes" id="UP001058974"/>
    </source>
</evidence>
<evidence type="ECO:0000256" key="7">
    <source>
        <dbReference type="SAM" id="SignalP"/>
    </source>
</evidence>
<keyword evidence="6" id="KW-0472">Membrane</keyword>
<evidence type="ECO:0000256" key="5">
    <source>
        <dbReference type="ARBA" id="ARBA00022737"/>
    </source>
</evidence>
<dbReference type="GO" id="GO:0005886">
    <property type="term" value="C:plasma membrane"/>
    <property type="evidence" value="ECO:0007669"/>
    <property type="project" value="UniProtKB-SubCell"/>
</dbReference>
<gene>
    <name evidence="10" type="ORF">KIW84_066096</name>
</gene>
<dbReference type="Pfam" id="PF00171">
    <property type="entry name" value="Aldedh"/>
    <property type="match status" value="1"/>
</dbReference>
<reference evidence="10 11" key="1">
    <citation type="journal article" date="2022" name="Nat. Genet.">
        <title>Improved pea reference genome and pan-genome highlight genomic features and evolutionary characteristics.</title>
        <authorList>
            <person name="Yang T."/>
            <person name="Liu R."/>
            <person name="Luo Y."/>
            <person name="Hu S."/>
            <person name="Wang D."/>
            <person name="Wang C."/>
            <person name="Pandey M.K."/>
            <person name="Ge S."/>
            <person name="Xu Q."/>
            <person name="Li N."/>
            <person name="Li G."/>
            <person name="Huang Y."/>
            <person name="Saxena R.K."/>
            <person name="Ji Y."/>
            <person name="Li M."/>
            <person name="Yan X."/>
            <person name="He Y."/>
            <person name="Liu Y."/>
            <person name="Wang X."/>
            <person name="Xiang C."/>
            <person name="Varshney R.K."/>
            <person name="Ding H."/>
            <person name="Gao S."/>
            <person name="Zong X."/>
        </authorList>
    </citation>
    <scope>NUCLEOTIDE SEQUENCE [LARGE SCALE GENOMIC DNA]</scope>
    <source>
        <strain evidence="10 11">cv. Zhongwan 6</strain>
    </source>
</reference>
<dbReference type="PANTHER" id="PTHR48010">
    <property type="entry name" value="OS05G0588300 PROTEIN"/>
    <property type="match status" value="1"/>
</dbReference>
<comment type="subcellular location">
    <subcellularLocation>
        <location evidence="1">Cell membrane</location>
    </subcellularLocation>
</comment>
<evidence type="ECO:0000256" key="4">
    <source>
        <dbReference type="ARBA" id="ARBA00022729"/>
    </source>
</evidence>
<evidence type="ECO:0000259" key="9">
    <source>
        <dbReference type="Pfam" id="PF08263"/>
    </source>
</evidence>
<dbReference type="SUPFAM" id="SSF52058">
    <property type="entry name" value="L domain-like"/>
    <property type="match status" value="1"/>
</dbReference>
<evidence type="ECO:0000256" key="1">
    <source>
        <dbReference type="ARBA" id="ARBA00004236"/>
    </source>
</evidence>
<dbReference type="Pfam" id="PF13855">
    <property type="entry name" value="LRR_8"/>
    <property type="match status" value="1"/>
</dbReference>
<dbReference type="Gene3D" id="3.40.605.10">
    <property type="entry name" value="Aldehyde Dehydrogenase, Chain A, domain 1"/>
    <property type="match status" value="1"/>
</dbReference>
<name>A0A9D4WH75_PEA</name>
<dbReference type="FunFam" id="3.80.10.10:FF:000299">
    <property type="entry name" value="Piriformospora indica-insensitive protein 2"/>
    <property type="match status" value="1"/>
</dbReference>
<dbReference type="Gramene" id="Psat06G0609600-T1">
    <property type="protein sequence ID" value="KAI5401492.1"/>
    <property type="gene ID" value="KIW84_066096"/>
</dbReference>
<keyword evidence="2" id="KW-1003">Cell membrane</keyword>
<evidence type="ECO:0000256" key="6">
    <source>
        <dbReference type="ARBA" id="ARBA00023136"/>
    </source>
</evidence>
<dbReference type="Proteomes" id="UP001058974">
    <property type="component" value="Chromosome 6"/>
</dbReference>
<dbReference type="PANTHER" id="PTHR48010:SF58">
    <property type="entry name" value="RECEPTOR PROTEIN KINASE-LIKE PROTEIN ZAR1"/>
    <property type="match status" value="1"/>
</dbReference>
<feature type="signal peptide" evidence="7">
    <location>
        <begin position="1"/>
        <end position="24"/>
    </location>
</feature>
<keyword evidence="3" id="KW-0433">Leucine-rich repeat</keyword>
<dbReference type="Pfam" id="PF08263">
    <property type="entry name" value="LRRNT_2"/>
    <property type="match status" value="1"/>
</dbReference>
<feature type="domain" description="Aldehyde dehydrogenase" evidence="8">
    <location>
        <begin position="205"/>
        <end position="259"/>
    </location>
</feature>
<keyword evidence="11" id="KW-1185">Reference proteome</keyword>
<sequence>MEISRGEGFLCFVTLFLFLCSTNALLSPKGINFEVQALMSIKASLMDPHRILENWDGDAVDPCSWNMNNNITGPISSELGKLSMLQTLDLSDNFFNGKIPTSLGHLRKLQYLRLNNNSFSGECPESLANMAQLTFFDLSFNNLSGSVPRILAKSFSIVGNPLVCATAKETNCHGMKLMPMSMNLNNTNAHKRGHCVWFKSWMPLLISPWFRIFGVGWNAYIALVGGNMVVWKGAPTTPLIITKLIAEVFERNNLPGAIFTDDADITLVVRSIFFAAVGTTPNFALMTTAMSGPGSNGSHSEKQQ</sequence>
<keyword evidence="5" id="KW-0677">Repeat</keyword>
<evidence type="ECO:0000313" key="10">
    <source>
        <dbReference type="EMBL" id="KAI5401492.1"/>
    </source>
</evidence>
<dbReference type="InterPro" id="IPR001611">
    <property type="entry name" value="Leu-rich_rpt"/>
</dbReference>
<dbReference type="InterPro" id="IPR013210">
    <property type="entry name" value="LRR_N_plant-typ"/>
</dbReference>
<dbReference type="EMBL" id="JAMSHJ010000006">
    <property type="protein sequence ID" value="KAI5401492.1"/>
    <property type="molecule type" value="Genomic_DNA"/>
</dbReference>
<evidence type="ECO:0000256" key="3">
    <source>
        <dbReference type="ARBA" id="ARBA00022614"/>
    </source>
</evidence>
<dbReference type="SUPFAM" id="SSF53720">
    <property type="entry name" value="ALDH-like"/>
    <property type="match status" value="1"/>
</dbReference>
<evidence type="ECO:0000259" key="8">
    <source>
        <dbReference type="Pfam" id="PF00171"/>
    </source>
</evidence>
<dbReference type="Gene3D" id="3.80.10.10">
    <property type="entry name" value="Ribonuclease Inhibitor"/>
    <property type="match status" value="1"/>
</dbReference>
<dbReference type="InterPro" id="IPR050994">
    <property type="entry name" value="At_inactive_RLKs"/>
</dbReference>
<protein>
    <submittedName>
        <fullName evidence="10">Uncharacterized protein</fullName>
    </submittedName>
</protein>